<sequence length="129" mass="14352">MSTNVPVRGQGVVTSRGKRPKRFLEKNDALSLAVSIADIQEKKTLTRAEKHKDQAAVQLKSDRKRVVNSKAKIKEKKALLRARSAEAKKGRAKTRKDQLKGSEYTTDDTSSRTTHVNPDKAAHKKVSFA</sequence>
<dbReference type="AlphaFoldDB" id="A0A067TIG1"/>
<dbReference type="OrthoDB" id="2620452at2759"/>
<reference evidence="3" key="1">
    <citation type="journal article" date="2014" name="Proc. Natl. Acad. Sci. U.S.A.">
        <title>Extensive sampling of basidiomycete genomes demonstrates inadequacy of the white-rot/brown-rot paradigm for wood decay fungi.</title>
        <authorList>
            <person name="Riley R."/>
            <person name="Salamov A.A."/>
            <person name="Brown D.W."/>
            <person name="Nagy L.G."/>
            <person name="Floudas D."/>
            <person name="Held B.W."/>
            <person name="Levasseur A."/>
            <person name="Lombard V."/>
            <person name="Morin E."/>
            <person name="Otillar R."/>
            <person name="Lindquist E.A."/>
            <person name="Sun H."/>
            <person name="LaButti K.M."/>
            <person name="Schmutz J."/>
            <person name="Jabbour D."/>
            <person name="Luo H."/>
            <person name="Baker S.E."/>
            <person name="Pisabarro A.G."/>
            <person name="Walton J.D."/>
            <person name="Blanchette R.A."/>
            <person name="Henrissat B."/>
            <person name="Martin F."/>
            <person name="Cullen D."/>
            <person name="Hibbett D.S."/>
            <person name="Grigoriev I.V."/>
        </authorList>
    </citation>
    <scope>NUCLEOTIDE SEQUENCE [LARGE SCALE GENOMIC DNA]</scope>
    <source>
        <strain evidence="3">CBS 339.88</strain>
    </source>
</reference>
<gene>
    <name evidence="2" type="ORF">GALMADRAFT_222018</name>
</gene>
<keyword evidence="3" id="KW-1185">Reference proteome</keyword>
<proteinExistence type="predicted"/>
<feature type="region of interest" description="Disordered" evidence="1">
    <location>
        <begin position="79"/>
        <end position="129"/>
    </location>
</feature>
<accession>A0A067TIG1</accession>
<dbReference type="EMBL" id="KL142370">
    <property type="protein sequence ID" value="KDR82137.1"/>
    <property type="molecule type" value="Genomic_DNA"/>
</dbReference>
<feature type="region of interest" description="Disordered" evidence="1">
    <location>
        <begin position="1"/>
        <end position="20"/>
    </location>
</feature>
<protein>
    <submittedName>
        <fullName evidence="2">Uncharacterized protein</fullName>
    </submittedName>
</protein>
<evidence type="ECO:0000313" key="2">
    <source>
        <dbReference type="EMBL" id="KDR82137.1"/>
    </source>
</evidence>
<dbReference type="Proteomes" id="UP000027222">
    <property type="component" value="Unassembled WGS sequence"/>
</dbReference>
<feature type="compositionally biased region" description="Basic and acidic residues" evidence="1">
    <location>
        <begin position="83"/>
        <end position="100"/>
    </location>
</feature>
<organism evidence="2 3">
    <name type="scientific">Galerina marginata (strain CBS 339.88)</name>
    <dbReference type="NCBI Taxonomy" id="685588"/>
    <lineage>
        <taxon>Eukaryota</taxon>
        <taxon>Fungi</taxon>
        <taxon>Dikarya</taxon>
        <taxon>Basidiomycota</taxon>
        <taxon>Agaricomycotina</taxon>
        <taxon>Agaricomycetes</taxon>
        <taxon>Agaricomycetidae</taxon>
        <taxon>Agaricales</taxon>
        <taxon>Agaricineae</taxon>
        <taxon>Strophariaceae</taxon>
        <taxon>Galerina</taxon>
    </lineage>
</organism>
<name>A0A067TIG1_GALM3</name>
<evidence type="ECO:0000313" key="3">
    <source>
        <dbReference type="Proteomes" id="UP000027222"/>
    </source>
</evidence>
<feature type="compositionally biased region" description="Polar residues" evidence="1">
    <location>
        <begin position="103"/>
        <end position="116"/>
    </location>
</feature>
<evidence type="ECO:0000256" key="1">
    <source>
        <dbReference type="SAM" id="MobiDB-lite"/>
    </source>
</evidence>
<dbReference type="HOGENOM" id="CLU_157400_0_0_1"/>